<reference evidence="6 7" key="1">
    <citation type="submission" date="2024-06" db="EMBL/GenBank/DDBJ databases">
        <title>Genomic Encyclopedia of Type Strains, Phase IV (KMG-IV): sequencing the most valuable type-strain genomes for metagenomic binning, comparative biology and taxonomic classification.</title>
        <authorList>
            <person name="Goeker M."/>
        </authorList>
    </citation>
    <scope>NUCLEOTIDE SEQUENCE [LARGE SCALE GENOMIC DNA]</scope>
    <source>
        <strain evidence="6 7">DSM 100022</strain>
    </source>
</reference>
<sequence>MSLRADAAEKRQHIVETAYGLFKRVGFHATGIDRIIAEAEVAKMTMYRHFPKKDALIVEVLDWRADRFARQLDRLGDAATTPQQKIATILDWYEHWFDSPDFHGCLFQHALAEFGDPEHPVFKAVTRQKDGLRRRIQKILEATMPDARAESMASALFMLIEGATLLAQMGQGKAAIENAREAAKRILAVPKAIQ</sequence>
<keyword evidence="3" id="KW-0804">Transcription</keyword>
<dbReference type="InterPro" id="IPR036271">
    <property type="entry name" value="Tet_transcr_reg_TetR-rel_C_sf"/>
</dbReference>
<feature type="domain" description="HTH tetR-type" evidence="5">
    <location>
        <begin position="8"/>
        <end position="68"/>
    </location>
</feature>
<dbReference type="InterPro" id="IPR009057">
    <property type="entry name" value="Homeodomain-like_sf"/>
</dbReference>
<gene>
    <name evidence="6" type="ORF">ABID19_006367</name>
</gene>
<organism evidence="6 7">
    <name type="scientific">Mesorhizobium robiniae</name>
    <dbReference type="NCBI Taxonomy" id="559315"/>
    <lineage>
        <taxon>Bacteria</taxon>
        <taxon>Pseudomonadati</taxon>
        <taxon>Pseudomonadota</taxon>
        <taxon>Alphaproteobacteria</taxon>
        <taxon>Hyphomicrobiales</taxon>
        <taxon>Phyllobacteriaceae</taxon>
        <taxon>Mesorhizobium</taxon>
    </lineage>
</organism>
<evidence type="ECO:0000256" key="3">
    <source>
        <dbReference type="ARBA" id="ARBA00023163"/>
    </source>
</evidence>
<dbReference type="Pfam" id="PF00440">
    <property type="entry name" value="TetR_N"/>
    <property type="match status" value="1"/>
</dbReference>
<feature type="DNA-binding region" description="H-T-H motif" evidence="4">
    <location>
        <begin position="31"/>
        <end position="50"/>
    </location>
</feature>
<dbReference type="Gene3D" id="1.10.357.10">
    <property type="entry name" value="Tetracycline Repressor, domain 2"/>
    <property type="match status" value="1"/>
</dbReference>
<dbReference type="Pfam" id="PF16925">
    <property type="entry name" value="TetR_C_13"/>
    <property type="match status" value="1"/>
</dbReference>
<keyword evidence="2 4" id="KW-0238">DNA-binding</keyword>
<dbReference type="InterPro" id="IPR011075">
    <property type="entry name" value="TetR_C"/>
</dbReference>
<dbReference type="InterPro" id="IPR001647">
    <property type="entry name" value="HTH_TetR"/>
</dbReference>
<dbReference type="PROSITE" id="PS50977">
    <property type="entry name" value="HTH_TETR_2"/>
    <property type="match status" value="1"/>
</dbReference>
<evidence type="ECO:0000256" key="1">
    <source>
        <dbReference type="ARBA" id="ARBA00023015"/>
    </source>
</evidence>
<evidence type="ECO:0000313" key="6">
    <source>
        <dbReference type="EMBL" id="MET3583302.1"/>
    </source>
</evidence>
<protein>
    <submittedName>
        <fullName evidence="6">AcrR family transcriptional regulator</fullName>
    </submittedName>
</protein>
<dbReference type="SUPFAM" id="SSF48498">
    <property type="entry name" value="Tetracyclin repressor-like, C-terminal domain"/>
    <property type="match status" value="1"/>
</dbReference>
<dbReference type="SUPFAM" id="SSF46689">
    <property type="entry name" value="Homeodomain-like"/>
    <property type="match status" value="1"/>
</dbReference>
<proteinExistence type="predicted"/>
<dbReference type="PANTHER" id="PTHR47506:SF3">
    <property type="entry name" value="HTH-TYPE TRANSCRIPTIONAL REGULATOR LMRA"/>
    <property type="match status" value="1"/>
</dbReference>
<evidence type="ECO:0000259" key="5">
    <source>
        <dbReference type="PROSITE" id="PS50977"/>
    </source>
</evidence>
<comment type="caution">
    <text evidence="6">The sequence shown here is derived from an EMBL/GenBank/DDBJ whole genome shotgun (WGS) entry which is preliminary data.</text>
</comment>
<name>A0ABV2GYE5_9HYPH</name>
<dbReference type="PRINTS" id="PR00455">
    <property type="entry name" value="HTHTETR"/>
</dbReference>
<keyword evidence="1" id="KW-0805">Transcription regulation</keyword>
<evidence type="ECO:0000256" key="2">
    <source>
        <dbReference type="ARBA" id="ARBA00023125"/>
    </source>
</evidence>
<accession>A0ABV2GYE5</accession>
<dbReference type="EMBL" id="JBEPMC010000017">
    <property type="protein sequence ID" value="MET3583302.1"/>
    <property type="molecule type" value="Genomic_DNA"/>
</dbReference>
<evidence type="ECO:0000313" key="7">
    <source>
        <dbReference type="Proteomes" id="UP001549204"/>
    </source>
</evidence>
<dbReference type="RefSeq" id="WP_354494502.1">
    <property type="nucleotide sequence ID" value="NZ_JBEPMC010000017.1"/>
</dbReference>
<dbReference type="PANTHER" id="PTHR47506">
    <property type="entry name" value="TRANSCRIPTIONAL REGULATORY PROTEIN"/>
    <property type="match status" value="1"/>
</dbReference>
<evidence type="ECO:0000256" key="4">
    <source>
        <dbReference type="PROSITE-ProRule" id="PRU00335"/>
    </source>
</evidence>
<keyword evidence="7" id="KW-1185">Reference proteome</keyword>
<dbReference type="Proteomes" id="UP001549204">
    <property type="component" value="Unassembled WGS sequence"/>
</dbReference>